<feature type="compositionally biased region" description="Basic residues" evidence="1">
    <location>
        <begin position="312"/>
        <end position="323"/>
    </location>
</feature>
<reference evidence="2" key="2">
    <citation type="submission" date="2015-07" db="EMBL/GenBank/DDBJ databases">
        <authorList>
            <person name="Noorani M."/>
        </authorList>
    </citation>
    <scope>NUCLEOTIDE SEQUENCE</scope>
    <source>
        <strain evidence="2">Yugu1</strain>
    </source>
</reference>
<dbReference type="PROSITE" id="PS51543">
    <property type="entry name" value="FYRC"/>
    <property type="match status" value="1"/>
</dbReference>
<dbReference type="GO" id="GO:0005634">
    <property type="term" value="C:nucleus"/>
    <property type="evidence" value="ECO:0007669"/>
    <property type="project" value="InterPro"/>
</dbReference>
<protein>
    <submittedName>
        <fullName evidence="2">Uncharacterized protein</fullName>
    </submittedName>
</protein>
<organism evidence="2">
    <name type="scientific">Setaria italica</name>
    <name type="common">Foxtail millet</name>
    <name type="synonym">Panicum italicum</name>
    <dbReference type="NCBI Taxonomy" id="4555"/>
    <lineage>
        <taxon>Eukaryota</taxon>
        <taxon>Viridiplantae</taxon>
        <taxon>Streptophyta</taxon>
        <taxon>Embryophyta</taxon>
        <taxon>Tracheophyta</taxon>
        <taxon>Spermatophyta</taxon>
        <taxon>Magnoliopsida</taxon>
        <taxon>Liliopsida</taxon>
        <taxon>Poales</taxon>
        <taxon>Poaceae</taxon>
        <taxon>PACMAD clade</taxon>
        <taxon>Panicoideae</taxon>
        <taxon>Panicodae</taxon>
        <taxon>Paniceae</taxon>
        <taxon>Cenchrinae</taxon>
        <taxon>Setaria</taxon>
    </lineage>
</organism>
<accession>A0A368PZH6</accession>
<dbReference type="OrthoDB" id="1928087at2759"/>
<proteinExistence type="predicted"/>
<gene>
    <name evidence="2" type="ORF">SETIT_2G140800v2</name>
</gene>
<sequence length="1190" mass="130246">MAAEEAEGDRVIEVVSAGALYRSGGDWERKYWSSSRGKDRYPYPVGYHAVRHFSGISFTMEIQQGPRGPIFLVTSTEGDSATGETPDFAWKNLQKKTGAKVRNWQRRKSFPQKIDGAELFGFKNASVQRLLREVIVDSTGTVELKLPCSVTSEAAVPLTHKDAADVSEAEDLPVCLGIEGGTCKRSIEPSQVERPSKRVHYQDMFTSVDNRKVSTHRKANERVPAGRALLEDVSDSRCTLSLLEEVPGNSKYISCDDNLGEPSPVSSQQVGLSSGSYLSSEKTDIELAEKEVAKSMMSILLPQAIPLLKKINKKKKSKRKKKEKSTVSVRTASPHIPSDGRCQGLTVPTIIGEGISKNSSGMCDNGGSHCDMVKNGFADDDCTNVFKLGKMNGFVADSFEDDTQILGDNTSKSVDVHHHESDDACSRGPDENLKLLYGRTEGHAKLFECQVGVHDGTNAPDVVFDHEKGQYILSDSLLACLEEEFGGEDSSHPANCNQYNGIVEQLQFNDFVNGTKNGSSESMDVLYHKSIGNKLIDVCSQAITRHGSAVSKNGERLANVLHAPVHSNAHNDAAEWDKHGVSSTLTEPPSCEAKSSLLDLQDEQHTEVPAIDQKENRFHGVNYECKKSNDPLQKSNTSYHSDDVEFIDKYVAFEPSEKARHSNDGPQGESTTEVCPVGDGPNVDKGNLLGEVEECQAGCRNGNKNTIIPVCRESNVCERIPPKGEHEGFDHQQGHALSVTNCTHGLGSECTKAQARRSGHHLELVGCYLHPMPVLSIMLNTKNHSRLYIYVLCGLLESYQRSVYVYTVTKDQQDAPPCFVGYTTLLLPSLDQSSAGNISLARSGLHFTPDGQFVVLLSCIRIPFCRMQNIDCLCSVCKMGRCEDNSLKIVSVNLGYVSLVTKLLPNGTVSCILICEPNYIVACEDSRNLHIWEMVNGWSEISEQYVIPSLGNVGPSVLELRRMPKSHSLIMGHDGAGGFCLWDISKRTLLAIFAAPGNIVFQILPVGLCSLQEDIVHAPVDDIDKKLRGITISGMSRKIDQESFMTPPREDIAVWVLISSASVAEYQCDLQTKVHNARWRLALLAKKRIIMGNILDTRVTALDASGNYGFAGTHGGLLYLWELSSGRKLTGTQCFNRGPVSCVAVDAKSGAVAVTDGGCQVLLYTQDKVLTDAGTDQHMFRMDKVTVAES</sequence>
<feature type="region of interest" description="Disordered" evidence="1">
    <location>
        <begin position="312"/>
        <end position="343"/>
    </location>
</feature>
<evidence type="ECO:0000313" key="2">
    <source>
        <dbReference type="EMBL" id="RCV10838.1"/>
    </source>
</evidence>
<dbReference type="EMBL" id="CM003529">
    <property type="protein sequence ID" value="RCV10838.1"/>
    <property type="molecule type" value="Genomic_DNA"/>
</dbReference>
<dbReference type="Pfam" id="PF05965">
    <property type="entry name" value="FYRC"/>
    <property type="match status" value="1"/>
</dbReference>
<feature type="region of interest" description="Disordered" evidence="1">
    <location>
        <begin position="658"/>
        <end position="679"/>
    </location>
</feature>
<dbReference type="AlphaFoldDB" id="A0A368PZH6"/>
<dbReference type="Gene3D" id="3.30.160.360">
    <property type="match status" value="1"/>
</dbReference>
<dbReference type="InterPro" id="IPR003889">
    <property type="entry name" value="FYrich_C"/>
</dbReference>
<dbReference type="Gene3D" id="2.130.10.10">
    <property type="entry name" value="YVTN repeat-like/Quinoprotein amine dehydrogenase"/>
    <property type="match status" value="1"/>
</dbReference>
<dbReference type="PANTHER" id="PTHR22715:SF1">
    <property type="entry name" value="DNA BINDING PROTEIN"/>
    <property type="match status" value="1"/>
</dbReference>
<dbReference type="InterPro" id="IPR015943">
    <property type="entry name" value="WD40/YVTN_repeat-like_dom_sf"/>
</dbReference>
<name>A0A368PZH6_SETIT</name>
<dbReference type="STRING" id="4555.A0A368PZH6"/>
<dbReference type="PANTHER" id="PTHR22715">
    <property type="entry name" value="TRANSFORMING GROWTH FACTOR BETA REGULATED GENE 1"/>
    <property type="match status" value="1"/>
</dbReference>
<dbReference type="InterPro" id="IPR040092">
    <property type="entry name" value="TBRG1"/>
</dbReference>
<feature type="compositionally biased region" description="Polar residues" evidence="1">
    <location>
        <begin position="664"/>
        <end position="673"/>
    </location>
</feature>
<dbReference type="InterPro" id="IPR036322">
    <property type="entry name" value="WD40_repeat_dom_sf"/>
</dbReference>
<feature type="compositionally biased region" description="Low complexity" evidence="1">
    <location>
        <begin position="262"/>
        <end position="275"/>
    </location>
</feature>
<dbReference type="SUPFAM" id="SSF50978">
    <property type="entry name" value="WD40 repeat-like"/>
    <property type="match status" value="1"/>
</dbReference>
<dbReference type="KEGG" id="sita:101754000"/>
<feature type="region of interest" description="Disordered" evidence="1">
    <location>
        <begin position="255"/>
        <end position="275"/>
    </location>
</feature>
<reference evidence="2" key="1">
    <citation type="journal article" date="2012" name="Nat. Biotechnol.">
        <title>Reference genome sequence of the model plant Setaria.</title>
        <authorList>
            <person name="Bennetzen J.L."/>
            <person name="Schmutz J."/>
            <person name="Wang H."/>
            <person name="Percifield R."/>
            <person name="Hawkins J."/>
            <person name="Pontaroli A.C."/>
            <person name="Estep M."/>
            <person name="Feng L."/>
            <person name="Vaughn J.N."/>
            <person name="Grimwood J."/>
            <person name="Jenkins J."/>
            <person name="Barry K."/>
            <person name="Lindquist E."/>
            <person name="Hellsten U."/>
            <person name="Deshpande S."/>
            <person name="Wang X."/>
            <person name="Wu X."/>
            <person name="Mitros T."/>
            <person name="Triplett J."/>
            <person name="Yang X."/>
            <person name="Ye C.Y."/>
            <person name="Mauro-Herrera M."/>
            <person name="Wang L."/>
            <person name="Li P."/>
            <person name="Sharma M."/>
            <person name="Sharma R."/>
            <person name="Ronald P.C."/>
            <person name="Panaud O."/>
            <person name="Kellogg E.A."/>
            <person name="Brutnell T.P."/>
            <person name="Doust A.N."/>
            <person name="Tuskan G.A."/>
            <person name="Rokhsar D."/>
            <person name="Devos K.M."/>
        </authorList>
    </citation>
    <scope>NUCLEOTIDE SEQUENCE [LARGE SCALE GENOMIC DNA]</scope>
    <source>
        <strain evidence="2">Yugu1</strain>
    </source>
</reference>
<evidence type="ECO:0000256" key="1">
    <source>
        <dbReference type="SAM" id="MobiDB-lite"/>
    </source>
</evidence>